<comment type="subcellular location">
    <subcellularLocation>
        <location evidence="1">Membrane</location>
        <topology evidence="1">Multi-pass membrane protein</topology>
    </subcellularLocation>
</comment>
<sequence>MVVVSDSRNRVGQDAGFFTSLDGILKAVQFVLSLITLILVSSSHYWTIVGAGQMSYVTFVASFCCTSLAISAFIYFCKCYNGYLLNKLPWDKLELFYSLGCALMFFIGMCVSANSADTFKNTRGTFDELFIASSIFCVLAMFAYLVYAFLIFRGRKPRSVPPPPIPDSV</sequence>
<organism evidence="8 9">
    <name type="scientific">Ciona intestinalis</name>
    <name type="common">Transparent sea squirt</name>
    <name type="synonym">Ascidia intestinalis</name>
    <dbReference type="NCBI Taxonomy" id="7719"/>
    <lineage>
        <taxon>Eukaryota</taxon>
        <taxon>Metazoa</taxon>
        <taxon>Chordata</taxon>
        <taxon>Tunicata</taxon>
        <taxon>Ascidiacea</taxon>
        <taxon>Phlebobranchia</taxon>
        <taxon>Cionidae</taxon>
        <taxon>Ciona</taxon>
    </lineage>
</organism>
<accession>H2Y049</accession>
<dbReference type="Ensembl" id="ENSCINT00000035919.1">
    <property type="protein sequence ID" value="ENSCINP00000035283.1"/>
    <property type="gene ID" value="ENSCING00000019808.1"/>
</dbReference>
<feature type="domain" description="MARVEL" evidence="7">
    <location>
        <begin position="17"/>
        <end position="156"/>
    </location>
</feature>
<dbReference type="InterPro" id="IPR008253">
    <property type="entry name" value="Marvel"/>
</dbReference>
<dbReference type="PROSITE" id="PS51225">
    <property type="entry name" value="MARVEL"/>
    <property type="match status" value="1"/>
</dbReference>
<evidence type="ECO:0000256" key="5">
    <source>
        <dbReference type="PROSITE-ProRule" id="PRU00581"/>
    </source>
</evidence>
<reference evidence="8" key="2">
    <citation type="journal article" date="2008" name="Genome Biol.">
        <title>Improved genome assembly and evidence-based global gene model set for the chordate Ciona intestinalis: new insight into intron and operon populations.</title>
        <authorList>
            <person name="Satou Y."/>
            <person name="Mineta K."/>
            <person name="Ogasawara M."/>
            <person name="Sasakura Y."/>
            <person name="Shoguchi E."/>
            <person name="Ueno K."/>
            <person name="Yamada L."/>
            <person name="Matsumoto J."/>
            <person name="Wasserscheid J."/>
            <person name="Dewar K."/>
            <person name="Wiley G.B."/>
            <person name="Macmil S.L."/>
            <person name="Roe B.A."/>
            <person name="Zeller R.W."/>
            <person name="Hastings K.E."/>
            <person name="Lemaire P."/>
            <person name="Lindquist E."/>
            <person name="Endo T."/>
            <person name="Hotta K."/>
            <person name="Inaba K."/>
        </authorList>
    </citation>
    <scope>NUCLEOTIDE SEQUENCE [LARGE SCALE GENOMIC DNA]</scope>
    <source>
        <strain evidence="8">wild type</strain>
    </source>
</reference>
<dbReference type="RefSeq" id="XP_026691945.1">
    <property type="nucleotide sequence ID" value="XM_026836144.1"/>
</dbReference>
<dbReference type="AlphaFoldDB" id="A0A1W2WCL1"/>
<dbReference type="GeneID" id="100184402"/>
<evidence type="ECO:0000313" key="8">
    <source>
        <dbReference type="Ensembl" id="ENSCINP00000035283.1"/>
    </source>
</evidence>
<evidence type="ECO:0000259" key="7">
    <source>
        <dbReference type="PROSITE" id="PS51225"/>
    </source>
</evidence>
<keyword evidence="2 5" id="KW-0812">Transmembrane</keyword>
<dbReference type="OMA" id="FICAMMS"/>
<feature type="transmembrane region" description="Helical" evidence="6">
    <location>
        <begin position="27"/>
        <end position="49"/>
    </location>
</feature>
<reference evidence="8" key="4">
    <citation type="submission" date="2025-09" db="UniProtKB">
        <authorList>
            <consortium name="Ensembl"/>
        </authorList>
    </citation>
    <scope>IDENTIFICATION</scope>
</reference>
<dbReference type="Proteomes" id="UP000008144">
    <property type="component" value="Chromosome 1"/>
</dbReference>
<evidence type="ECO:0000313" key="9">
    <source>
        <dbReference type="Proteomes" id="UP000008144"/>
    </source>
</evidence>
<dbReference type="RefSeq" id="XP_009862516.1">
    <property type="nucleotide sequence ID" value="XM_009864214.3"/>
</dbReference>
<dbReference type="EMBL" id="EAAA01000396">
    <property type="status" value="NOT_ANNOTATED_CDS"/>
    <property type="molecule type" value="Genomic_DNA"/>
</dbReference>
<dbReference type="PANTHER" id="PTHR22776:SF97">
    <property type="entry name" value="RE01453P"/>
    <property type="match status" value="1"/>
</dbReference>
<protein>
    <submittedName>
        <fullName evidence="8">Uncharacterized LOC100184402</fullName>
    </submittedName>
</protein>
<dbReference type="GeneTree" id="ENSGT00390000006558"/>
<gene>
    <name evidence="8" type="primary">LOC100184402</name>
</gene>
<reference evidence="8" key="3">
    <citation type="submission" date="2025-08" db="UniProtKB">
        <authorList>
            <consortium name="Ensembl"/>
        </authorList>
    </citation>
    <scope>IDENTIFICATION</scope>
</reference>
<reference evidence="9" key="1">
    <citation type="journal article" date="2002" name="Science">
        <title>The draft genome of Ciona intestinalis: insights into chordate and vertebrate origins.</title>
        <authorList>
            <person name="Dehal P."/>
            <person name="Satou Y."/>
            <person name="Campbell R.K."/>
            <person name="Chapman J."/>
            <person name="Degnan B."/>
            <person name="De Tomaso A."/>
            <person name="Davidson B."/>
            <person name="Di Gregorio A."/>
            <person name="Gelpke M."/>
            <person name="Goodstein D.M."/>
            <person name="Harafuji N."/>
            <person name="Hastings K.E."/>
            <person name="Ho I."/>
            <person name="Hotta K."/>
            <person name="Huang W."/>
            <person name="Kawashima T."/>
            <person name="Lemaire P."/>
            <person name="Martinez D."/>
            <person name="Meinertzhagen I.A."/>
            <person name="Necula S."/>
            <person name="Nonaka M."/>
            <person name="Putnam N."/>
            <person name="Rash S."/>
            <person name="Saiga H."/>
            <person name="Satake M."/>
            <person name="Terry A."/>
            <person name="Yamada L."/>
            <person name="Wang H.G."/>
            <person name="Awazu S."/>
            <person name="Azumi K."/>
            <person name="Boore J."/>
            <person name="Branno M."/>
            <person name="Chin-Bow S."/>
            <person name="DeSantis R."/>
            <person name="Doyle S."/>
            <person name="Francino P."/>
            <person name="Keys D.N."/>
            <person name="Haga S."/>
            <person name="Hayashi H."/>
            <person name="Hino K."/>
            <person name="Imai K.S."/>
            <person name="Inaba K."/>
            <person name="Kano S."/>
            <person name="Kobayashi K."/>
            <person name="Kobayashi M."/>
            <person name="Lee B.I."/>
            <person name="Makabe K.W."/>
            <person name="Manohar C."/>
            <person name="Matassi G."/>
            <person name="Medina M."/>
            <person name="Mochizuki Y."/>
            <person name="Mount S."/>
            <person name="Morishita T."/>
            <person name="Miura S."/>
            <person name="Nakayama A."/>
            <person name="Nishizaka S."/>
            <person name="Nomoto H."/>
            <person name="Ohta F."/>
            <person name="Oishi K."/>
            <person name="Rigoutsos I."/>
            <person name="Sano M."/>
            <person name="Sasaki A."/>
            <person name="Sasakura Y."/>
            <person name="Shoguchi E."/>
            <person name="Shin-i T."/>
            <person name="Spagnuolo A."/>
            <person name="Stainier D."/>
            <person name="Suzuki M.M."/>
            <person name="Tassy O."/>
            <person name="Takatori N."/>
            <person name="Tokuoka M."/>
            <person name="Yagi K."/>
            <person name="Yoshizaki F."/>
            <person name="Wada S."/>
            <person name="Zhang C."/>
            <person name="Hyatt P.D."/>
            <person name="Larimer F."/>
            <person name="Detter C."/>
            <person name="Doggett N."/>
            <person name="Glavina T."/>
            <person name="Hawkins T."/>
            <person name="Richardson P."/>
            <person name="Lucas S."/>
            <person name="Kohara Y."/>
            <person name="Levine M."/>
            <person name="Satoh N."/>
            <person name="Rokhsar D.S."/>
        </authorList>
    </citation>
    <scope>NUCLEOTIDE SEQUENCE [LARGE SCALE GENOMIC DNA]</scope>
</reference>
<dbReference type="Pfam" id="PF01284">
    <property type="entry name" value="MARVEL"/>
    <property type="match status" value="1"/>
</dbReference>
<evidence type="ECO:0000256" key="1">
    <source>
        <dbReference type="ARBA" id="ARBA00004141"/>
    </source>
</evidence>
<keyword evidence="9" id="KW-1185">Reference proteome</keyword>
<evidence type="ECO:0000256" key="4">
    <source>
        <dbReference type="ARBA" id="ARBA00023136"/>
    </source>
</evidence>
<accession>A0A1W2WCL1</accession>
<evidence type="ECO:0000256" key="3">
    <source>
        <dbReference type="ARBA" id="ARBA00022989"/>
    </source>
</evidence>
<proteinExistence type="predicted"/>
<dbReference type="RefSeq" id="XP_002128904.1">
    <property type="nucleotide sequence ID" value="XM_002128868.5"/>
</dbReference>
<dbReference type="PANTHER" id="PTHR22776">
    <property type="entry name" value="MARVEL-CONTAINING POTENTIAL LIPID RAFT-ASSOCIATED PROTEIN"/>
    <property type="match status" value="1"/>
</dbReference>
<evidence type="ECO:0000256" key="6">
    <source>
        <dbReference type="SAM" id="Phobius"/>
    </source>
</evidence>
<feature type="transmembrane region" description="Helical" evidence="6">
    <location>
        <begin position="56"/>
        <end position="76"/>
    </location>
</feature>
<dbReference type="GO" id="GO:0016020">
    <property type="term" value="C:membrane"/>
    <property type="evidence" value="ECO:0000318"/>
    <property type="project" value="GO_Central"/>
</dbReference>
<evidence type="ECO:0000256" key="2">
    <source>
        <dbReference type="ARBA" id="ARBA00022692"/>
    </source>
</evidence>
<feature type="transmembrane region" description="Helical" evidence="6">
    <location>
        <begin position="96"/>
        <end position="117"/>
    </location>
</feature>
<keyword evidence="3 6" id="KW-1133">Transmembrane helix</keyword>
<dbReference type="InParanoid" id="A0A1W2WCL1"/>
<name>A0A1W2WCL1_CIOIN</name>
<dbReference type="InterPro" id="IPR050578">
    <property type="entry name" value="MARVEL-CKLF_proteins"/>
</dbReference>
<feature type="transmembrane region" description="Helical" evidence="6">
    <location>
        <begin position="129"/>
        <end position="152"/>
    </location>
</feature>
<dbReference type="KEGG" id="cin:100184402"/>
<keyword evidence="4 5" id="KW-0472">Membrane</keyword>